<feature type="transmembrane region" description="Helical" evidence="1">
    <location>
        <begin position="217"/>
        <end position="239"/>
    </location>
</feature>
<dbReference type="EMBL" id="JBBMFC010000014">
    <property type="protein sequence ID" value="MEQ2579032.1"/>
    <property type="molecule type" value="Genomic_DNA"/>
</dbReference>
<dbReference type="RefSeq" id="WP_349144503.1">
    <property type="nucleotide sequence ID" value="NZ_JBBMFC010000014.1"/>
</dbReference>
<evidence type="ECO:0000313" key="2">
    <source>
        <dbReference type="EMBL" id="MEQ2579032.1"/>
    </source>
</evidence>
<evidence type="ECO:0008006" key="4">
    <source>
        <dbReference type="Google" id="ProtNLM"/>
    </source>
</evidence>
<name>A0ABV1I1H3_9FIRM</name>
<feature type="transmembrane region" description="Helical" evidence="1">
    <location>
        <begin position="12"/>
        <end position="31"/>
    </location>
</feature>
<feature type="transmembrane region" description="Helical" evidence="1">
    <location>
        <begin position="380"/>
        <end position="398"/>
    </location>
</feature>
<feature type="transmembrane region" description="Helical" evidence="1">
    <location>
        <begin position="428"/>
        <end position="449"/>
    </location>
</feature>
<evidence type="ECO:0000313" key="3">
    <source>
        <dbReference type="Proteomes" id="UP001470288"/>
    </source>
</evidence>
<keyword evidence="1" id="KW-0472">Membrane</keyword>
<feature type="transmembrane region" description="Helical" evidence="1">
    <location>
        <begin position="331"/>
        <end position="349"/>
    </location>
</feature>
<protein>
    <recommendedName>
        <fullName evidence="4">Glucosyl transferase GtrII</fullName>
    </recommendedName>
</protein>
<dbReference type="Proteomes" id="UP001470288">
    <property type="component" value="Unassembled WGS sequence"/>
</dbReference>
<evidence type="ECO:0000256" key="1">
    <source>
        <dbReference type="SAM" id="Phobius"/>
    </source>
</evidence>
<feature type="transmembrane region" description="Helical" evidence="1">
    <location>
        <begin position="175"/>
        <end position="196"/>
    </location>
</feature>
<feature type="transmembrane region" description="Helical" evidence="1">
    <location>
        <begin position="278"/>
        <end position="295"/>
    </location>
</feature>
<organism evidence="2 3">
    <name type="scientific">Hominiventricola aquisgranensis</name>
    <dbReference type="NCBI Taxonomy" id="3133164"/>
    <lineage>
        <taxon>Bacteria</taxon>
        <taxon>Bacillati</taxon>
        <taxon>Bacillota</taxon>
        <taxon>Clostridia</taxon>
        <taxon>Lachnospirales</taxon>
        <taxon>Lachnospiraceae</taxon>
        <taxon>Hominiventricola</taxon>
    </lineage>
</organism>
<feature type="transmembrane region" description="Helical" evidence="1">
    <location>
        <begin position="356"/>
        <end position="374"/>
    </location>
</feature>
<feature type="transmembrane region" description="Helical" evidence="1">
    <location>
        <begin position="307"/>
        <end position="325"/>
    </location>
</feature>
<accession>A0ABV1I1H3</accession>
<gene>
    <name evidence="2" type="ORF">WMO62_09300</name>
</gene>
<feature type="transmembrane region" description="Helical" evidence="1">
    <location>
        <begin position="143"/>
        <end position="169"/>
    </location>
</feature>
<reference evidence="2 3" key="1">
    <citation type="submission" date="2024-03" db="EMBL/GenBank/DDBJ databases">
        <title>Human intestinal bacterial collection.</title>
        <authorList>
            <person name="Pauvert C."/>
            <person name="Hitch T.C.A."/>
            <person name="Clavel T."/>
        </authorList>
    </citation>
    <scope>NUCLEOTIDE SEQUENCE [LARGE SCALE GENOMIC DNA]</scope>
    <source>
        <strain evidence="2 3">CLA-AA-H78B</strain>
    </source>
</reference>
<keyword evidence="1" id="KW-0812">Transmembrane</keyword>
<proteinExistence type="predicted"/>
<sequence>MGHNIHIKKETAIYAVCLAVLFCLFAWRQFFGFNKNDEIFYISTVYRFFQGDAMLVDEWNNVQLFALITYPIYWLIRLVHNSNEGIILIFRMAYLVFQALVSVWCFCRLKRFGWIRILPALFYFVTTPYNINSMSYNTLAFGFVLLVLVTLAGSENLSVPMCILCGMFTAGAVLANPYVVILFLLYGVICVGSAVWSHHTKNSWKQCQQRIPDALKIRTYFFMGVGAFLILLVFVWFVFSRGTLDEILECFEYIVMDTERQKSFWEKLAKYFIRIHRYYTGLVYLTAILSVVYLIARKAGKQVSGALYMITEAVAAGGYIIYYGFCWEMVGINYMLVPLTFVGLLAYVTSEKKDRYVFYGWFLPGVFYTLLAHFATNTGILTMSASCMIPSAASLVLIGQHMQAAKESWPVKQPNGYDTALMQESHKYSAVCGTVLAVLIAVQFVGGIWQRVTYVWGDEKLPKLTVAAEEGPLKGIHTSEENSFLYEDVMQDMEDLQLTREDKLFVVGIAPWMYLNTEAECAAYSTWETLETDPLIFTYYEVRPEKQPTVIYCYDYYESILDTEFGTAFLNKGYEPMMMRRGLVLLRR</sequence>
<comment type="caution">
    <text evidence="2">The sequence shown here is derived from an EMBL/GenBank/DDBJ whole genome shotgun (WGS) entry which is preliminary data.</text>
</comment>
<keyword evidence="1" id="KW-1133">Transmembrane helix</keyword>
<keyword evidence="3" id="KW-1185">Reference proteome</keyword>
<feature type="transmembrane region" description="Helical" evidence="1">
    <location>
        <begin position="88"/>
        <end position="106"/>
    </location>
</feature>